<comment type="caution">
    <text evidence="2">The sequence shown here is derived from an EMBL/GenBank/DDBJ whole genome shotgun (WGS) entry which is preliminary data.</text>
</comment>
<accession>A0ABR2EGA3</accession>
<reference evidence="2 3" key="1">
    <citation type="journal article" date="2024" name="G3 (Bethesda)">
        <title>Genome assembly of Hibiscus sabdariffa L. provides insights into metabolisms of medicinal natural products.</title>
        <authorList>
            <person name="Kim T."/>
        </authorList>
    </citation>
    <scope>NUCLEOTIDE SEQUENCE [LARGE SCALE GENOMIC DNA]</scope>
    <source>
        <strain evidence="2">TK-2024</strain>
        <tissue evidence="2">Old leaves</tissue>
    </source>
</reference>
<dbReference type="EMBL" id="JBBPBM010000014">
    <property type="protein sequence ID" value="KAK8560147.1"/>
    <property type="molecule type" value="Genomic_DNA"/>
</dbReference>
<name>A0ABR2EGA3_9ROSI</name>
<feature type="region of interest" description="Disordered" evidence="1">
    <location>
        <begin position="1"/>
        <end position="33"/>
    </location>
</feature>
<gene>
    <name evidence="2" type="ORF">V6N12_012950</name>
</gene>
<protein>
    <submittedName>
        <fullName evidence="2">Uncharacterized protein</fullName>
    </submittedName>
</protein>
<dbReference type="Proteomes" id="UP001472677">
    <property type="component" value="Unassembled WGS sequence"/>
</dbReference>
<evidence type="ECO:0000256" key="1">
    <source>
        <dbReference type="SAM" id="MobiDB-lite"/>
    </source>
</evidence>
<organism evidence="2 3">
    <name type="scientific">Hibiscus sabdariffa</name>
    <name type="common">roselle</name>
    <dbReference type="NCBI Taxonomy" id="183260"/>
    <lineage>
        <taxon>Eukaryota</taxon>
        <taxon>Viridiplantae</taxon>
        <taxon>Streptophyta</taxon>
        <taxon>Embryophyta</taxon>
        <taxon>Tracheophyta</taxon>
        <taxon>Spermatophyta</taxon>
        <taxon>Magnoliopsida</taxon>
        <taxon>eudicotyledons</taxon>
        <taxon>Gunneridae</taxon>
        <taxon>Pentapetalae</taxon>
        <taxon>rosids</taxon>
        <taxon>malvids</taxon>
        <taxon>Malvales</taxon>
        <taxon>Malvaceae</taxon>
        <taxon>Malvoideae</taxon>
        <taxon>Hibiscus</taxon>
    </lineage>
</organism>
<feature type="compositionally biased region" description="Basic residues" evidence="1">
    <location>
        <begin position="1"/>
        <end position="13"/>
    </location>
</feature>
<evidence type="ECO:0000313" key="2">
    <source>
        <dbReference type="EMBL" id="KAK8560147.1"/>
    </source>
</evidence>
<proteinExistence type="predicted"/>
<evidence type="ECO:0000313" key="3">
    <source>
        <dbReference type="Proteomes" id="UP001472677"/>
    </source>
</evidence>
<keyword evidence="3" id="KW-1185">Reference proteome</keyword>
<sequence>MISGIHTKHHHPLKISMAGEKVPKDGAGNWHNVSKGKTKAIVKELDYQDVTSQTMVLVNKPKTNGKAAAVANPVGSFESPKINLCTNMILHVTIEHANHDEEKAHGKYVIMPPSLMIIDPTASMCNDQCIFHRCLSVIGSTSTDVYVLVRWKY</sequence>